<dbReference type="RefSeq" id="WP_115935905.1">
    <property type="nucleotide sequence ID" value="NZ_QRDW01000002.1"/>
</dbReference>
<dbReference type="GO" id="GO:0004519">
    <property type="term" value="F:endonuclease activity"/>
    <property type="evidence" value="ECO:0007669"/>
    <property type="project" value="InterPro"/>
</dbReference>
<proteinExistence type="predicted"/>
<dbReference type="AlphaFoldDB" id="A0A3D9HS85"/>
<dbReference type="Pfam" id="PF14436">
    <property type="entry name" value="EndoU_bacteria"/>
    <property type="match status" value="1"/>
</dbReference>
<keyword evidence="4" id="KW-1185">Reference proteome</keyword>
<dbReference type="InterPro" id="IPR029501">
    <property type="entry name" value="EndoU_bac"/>
</dbReference>
<feature type="domain" description="Bacterial EndoU nuclease" evidence="2">
    <location>
        <begin position="52"/>
        <end position="184"/>
    </location>
</feature>
<dbReference type="OrthoDB" id="8478289at2"/>
<dbReference type="Proteomes" id="UP000256845">
    <property type="component" value="Unassembled WGS sequence"/>
</dbReference>
<evidence type="ECO:0000259" key="2">
    <source>
        <dbReference type="Pfam" id="PF14436"/>
    </source>
</evidence>
<dbReference type="EMBL" id="QRDW01000002">
    <property type="protein sequence ID" value="RED52368.1"/>
    <property type="molecule type" value="Genomic_DNA"/>
</dbReference>
<evidence type="ECO:0000313" key="4">
    <source>
        <dbReference type="Proteomes" id="UP000256845"/>
    </source>
</evidence>
<protein>
    <submittedName>
        <fullName evidence="3">EndoU nuclease-like protein</fullName>
    </submittedName>
</protein>
<feature type="signal peptide" evidence="1">
    <location>
        <begin position="1"/>
        <end position="27"/>
    </location>
</feature>
<keyword evidence="1" id="KW-0732">Signal</keyword>
<feature type="chain" id="PRO_5017750580" evidence="1">
    <location>
        <begin position="28"/>
        <end position="187"/>
    </location>
</feature>
<organism evidence="3 4">
    <name type="scientific">Aestuariispira insulae</name>
    <dbReference type="NCBI Taxonomy" id="1461337"/>
    <lineage>
        <taxon>Bacteria</taxon>
        <taxon>Pseudomonadati</taxon>
        <taxon>Pseudomonadota</taxon>
        <taxon>Alphaproteobacteria</taxon>
        <taxon>Rhodospirillales</taxon>
        <taxon>Kiloniellaceae</taxon>
        <taxon>Aestuariispira</taxon>
    </lineage>
</organism>
<gene>
    <name evidence="3" type="ORF">DFP90_102389</name>
</gene>
<accession>A0A3D9HS85</accession>
<reference evidence="3 4" key="1">
    <citation type="submission" date="2018-07" db="EMBL/GenBank/DDBJ databases">
        <title>Genomic Encyclopedia of Type Strains, Phase III (KMG-III): the genomes of soil and plant-associated and newly described type strains.</title>
        <authorList>
            <person name="Whitman W."/>
        </authorList>
    </citation>
    <scope>NUCLEOTIDE SEQUENCE [LARGE SCALE GENOMIC DNA]</scope>
    <source>
        <strain evidence="3 4">CECT 8488</strain>
    </source>
</reference>
<evidence type="ECO:0000313" key="3">
    <source>
        <dbReference type="EMBL" id="RED52368.1"/>
    </source>
</evidence>
<name>A0A3D9HS85_9PROT</name>
<evidence type="ECO:0000256" key="1">
    <source>
        <dbReference type="SAM" id="SignalP"/>
    </source>
</evidence>
<comment type="caution">
    <text evidence="3">The sequence shown here is derived from an EMBL/GenBank/DDBJ whole genome shotgun (WGS) entry which is preliminary data.</text>
</comment>
<sequence>MKFKMIKYLSLIPLALAGMLTPQSASAAVDCDTLPQFATVVMPDDTEVDINQRHIFCGEVRDFRAVGFHAQPNGETPNTVDFDNLTWDITYRIRVANQWVANGIYEMRDFLIAEDGDTNVAYAKYRSTMFPDHCSKEDVLNAIAYAAVTPQGLSGQTCLTSQGLQFPVVVFWDQNGDYVDTAYPYVP</sequence>